<organism evidence="2 3">
    <name type="scientific">Sinanodonta woodiana</name>
    <name type="common">Chinese pond mussel</name>
    <name type="synonym">Anodonta woodiana</name>
    <dbReference type="NCBI Taxonomy" id="1069815"/>
    <lineage>
        <taxon>Eukaryota</taxon>
        <taxon>Metazoa</taxon>
        <taxon>Spiralia</taxon>
        <taxon>Lophotrochozoa</taxon>
        <taxon>Mollusca</taxon>
        <taxon>Bivalvia</taxon>
        <taxon>Autobranchia</taxon>
        <taxon>Heteroconchia</taxon>
        <taxon>Palaeoheterodonta</taxon>
        <taxon>Unionida</taxon>
        <taxon>Unionoidea</taxon>
        <taxon>Unionidae</taxon>
        <taxon>Unioninae</taxon>
        <taxon>Sinanodonta</taxon>
    </lineage>
</organism>
<proteinExistence type="predicted"/>
<evidence type="ECO:0000256" key="1">
    <source>
        <dbReference type="SAM" id="MobiDB-lite"/>
    </source>
</evidence>
<accession>A0ABD3XXP5</accession>
<feature type="region of interest" description="Disordered" evidence="1">
    <location>
        <begin position="48"/>
        <end position="155"/>
    </location>
</feature>
<evidence type="ECO:0000313" key="3">
    <source>
        <dbReference type="Proteomes" id="UP001634394"/>
    </source>
</evidence>
<evidence type="ECO:0000313" key="2">
    <source>
        <dbReference type="EMBL" id="KAL3889882.1"/>
    </source>
</evidence>
<gene>
    <name evidence="2" type="ORF">ACJMK2_002204</name>
</gene>
<protein>
    <submittedName>
        <fullName evidence="2">Uncharacterized protein</fullName>
    </submittedName>
</protein>
<feature type="compositionally biased region" description="Basic and acidic residues" evidence="1">
    <location>
        <begin position="64"/>
        <end position="82"/>
    </location>
</feature>
<dbReference type="EMBL" id="JBJQND010000001">
    <property type="protein sequence ID" value="KAL3889882.1"/>
    <property type="molecule type" value="Genomic_DNA"/>
</dbReference>
<reference evidence="2 3" key="1">
    <citation type="submission" date="2024-11" db="EMBL/GenBank/DDBJ databases">
        <title>Chromosome-level genome assembly of the freshwater bivalve Anodonta woodiana.</title>
        <authorList>
            <person name="Chen X."/>
        </authorList>
    </citation>
    <scope>NUCLEOTIDE SEQUENCE [LARGE SCALE GENOMIC DNA]</scope>
    <source>
        <strain evidence="2">MN2024</strain>
        <tissue evidence="2">Gills</tissue>
    </source>
</reference>
<dbReference type="AlphaFoldDB" id="A0ABD3XXP5"/>
<dbReference type="Proteomes" id="UP001634394">
    <property type="component" value="Unassembled WGS sequence"/>
</dbReference>
<comment type="caution">
    <text evidence="2">The sequence shown here is derived from an EMBL/GenBank/DDBJ whole genome shotgun (WGS) entry which is preliminary data.</text>
</comment>
<keyword evidence="3" id="KW-1185">Reference proteome</keyword>
<feature type="compositionally biased region" description="Polar residues" evidence="1">
    <location>
        <begin position="53"/>
        <end position="63"/>
    </location>
</feature>
<sequence>MDGGFRSVEYKLTKANNYGIRNWKDDDNKIKSVEYKLTKENNFGLRNWKNKNKLNGTTVLPKSSTKEIAKKKESPPPVERKQLAQKPDQVAATTTKTTPIPQKPPQDQQKSVVTNRNNDVRTDTSISKPRVSPTDTKISTQSPKAIPATREDDVKQQALTTDVFTQSVERTPRVNPEFYIDPQTGERYPNYQRPLHAWQTPYQVRPRFEWQISEPMRSPRFVAQNFLPPSHLPMMDPQYYPMQEQMIMLEPMVVVRPSHFTQMYGPHVSLMYRNTSFPLPQLYYYELCS</sequence>
<feature type="compositionally biased region" description="Polar residues" evidence="1">
    <location>
        <begin position="110"/>
        <end position="143"/>
    </location>
</feature>
<feature type="compositionally biased region" description="Low complexity" evidence="1">
    <location>
        <begin position="87"/>
        <end position="109"/>
    </location>
</feature>
<name>A0ABD3XXP5_SINWO</name>